<keyword evidence="7" id="KW-0411">Iron-sulfur</keyword>
<evidence type="ECO:0000313" key="9">
    <source>
        <dbReference type="Proteomes" id="UP000887565"/>
    </source>
</evidence>
<dbReference type="GO" id="GO:0005658">
    <property type="term" value="C:alpha DNA polymerase:primase complex"/>
    <property type="evidence" value="ECO:0007669"/>
    <property type="project" value="TreeGrafter"/>
</dbReference>
<evidence type="ECO:0000256" key="4">
    <source>
        <dbReference type="ARBA" id="ARBA00022705"/>
    </source>
</evidence>
<dbReference type="PANTHER" id="PTHR10537">
    <property type="entry name" value="DNA PRIMASE LARGE SUBUNIT"/>
    <property type="match status" value="1"/>
</dbReference>
<reference evidence="10" key="1">
    <citation type="submission" date="2022-11" db="UniProtKB">
        <authorList>
            <consortium name="WormBaseParasite"/>
        </authorList>
    </citation>
    <scope>IDENTIFICATION</scope>
</reference>
<sequence>MMYSRSVLYPRFFICKNSSLSSILNTAECALFDFRLKSYAISNDQYFRQLFYRHFKNFCDLLLKSYRSKHCDIDEISCDDLLLTLRALKLFGYKNIVDLASNSERNSDSCSSNLCVPFTCALDLVAKRRIDLYKGYIILPVEQLTLVLNYVFKRLDQKISNCMLILRNNKRVEERFRKLSQQFEGLARNLFDPGRSIFSQSSASKSRFKITARDIPNIVNSFPPCGLHLHRKLEQKKRLKHHARIQYTLFLKEIGLPLNESIKFWAGHYSKECNFDGKSAYCSCNHNWSKDSKRYSYNIRHLYGLEGGKKNYAAHCCRAVQNKIISLGDDSGCPFKHFDTKHLSDFLTRNYGDSIDEMNLNEILELVQSNNFTSACSLLLSLLKNEKGATVSGDGLSAPKLVPSQCFDHADCREIEDLCSENINISKNLISKPSDFVLVMMTTTGDT</sequence>
<name>A0A915K9A2_ROMCU</name>
<accession>A0A915K9A2</accession>
<comment type="cofactor">
    <cofactor evidence="1">
        <name>[4Fe-4S] cluster</name>
        <dbReference type="ChEBI" id="CHEBI:49883"/>
    </cofactor>
</comment>
<dbReference type="GO" id="GO:0006270">
    <property type="term" value="P:DNA replication initiation"/>
    <property type="evidence" value="ECO:0007669"/>
    <property type="project" value="TreeGrafter"/>
</dbReference>
<evidence type="ECO:0000259" key="8">
    <source>
        <dbReference type="Pfam" id="PF04104"/>
    </source>
</evidence>
<evidence type="ECO:0000313" key="10">
    <source>
        <dbReference type="WBParaSite" id="nRc.2.0.1.t34745-RA"/>
    </source>
</evidence>
<dbReference type="Proteomes" id="UP000887565">
    <property type="component" value="Unplaced"/>
</dbReference>
<dbReference type="InterPro" id="IPR058560">
    <property type="entry name" value="DNA_primase_C"/>
</dbReference>
<dbReference type="InterPro" id="IPR007238">
    <property type="entry name" value="DNA_primase_lsu_euk/arc"/>
</dbReference>
<keyword evidence="4" id="KW-0235">DNA replication</keyword>
<organism evidence="9 10">
    <name type="scientific">Romanomermis culicivorax</name>
    <name type="common">Nematode worm</name>
    <dbReference type="NCBI Taxonomy" id="13658"/>
    <lineage>
        <taxon>Eukaryota</taxon>
        <taxon>Metazoa</taxon>
        <taxon>Ecdysozoa</taxon>
        <taxon>Nematoda</taxon>
        <taxon>Enoplea</taxon>
        <taxon>Dorylaimia</taxon>
        <taxon>Mermithida</taxon>
        <taxon>Mermithoidea</taxon>
        <taxon>Mermithidae</taxon>
        <taxon>Romanomermis</taxon>
    </lineage>
</organism>
<evidence type="ECO:0000256" key="3">
    <source>
        <dbReference type="ARBA" id="ARBA00022515"/>
    </source>
</evidence>
<dbReference type="GO" id="GO:0006269">
    <property type="term" value="P:DNA replication, synthesis of primer"/>
    <property type="evidence" value="ECO:0007669"/>
    <property type="project" value="UniProtKB-KW"/>
</dbReference>
<evidence type="ECO:0000256" key="5">
    <source>
        <dbReference type="ARBA" id="ARBA00022723"/>
    </source>
</evidence>
<dbReference type="AlphaFoldDB" id="A0A915K9A2"/>
<protein>
    <submittedName>
        <fullName evidence="10">DNA primase large subunit</fullName>
    </submittedName>
</protein>
<evidence type="ECO:0000256" key="7">
    <source>
        <dbReference type="ARBA" id="ARBA00023014"/>
    </source>
</evidence>
<dbReference type="Pfam" id="PF04104">
    <property type="entry name" value="DNA_primase_lrg"/>
    <property type="match status" value="1"/>
</dbReference>
<proteinExistence type="predicted"/>
<evidence type="ECO:0000256" key="2">
    <source>
        <dbReference type="ARBA" id="ARBA00022485"/>
    </source>
</evidence>
<keyword evidence="5" id="KW-0479">Metal-binding</keyword>
<dbReference type="WBParaSite" id="nRc.2.0.1.t34745-RA">
    <property type="protein sequence ID" value="nRc.2.0.1.t34745-RA"/>
    <property type="gene ID" value="nRc.2.0.1.g34745"/>
</dbReference>
<feature type="domain" description="DNA primase large subunit C-terminal" evidence="8">
    <location>
        <begin position="220"/>
        <end position="386"/>
    </location>
</feature>
<dbReference type="GO" id="GO:0046872">
    <property type="term" value="F:metal ion binding"/>
    <property type="evidence" value="ECO:0007669"/>
    <property type="project" value="UniProtKB-KW"/>
</dbReference>
<keyword evidence="6" id="KW-0408">Iron</keyword>
<evidence type="ECO:0000256" key="1">
    <source>
        <dbReference type="ARBA" id="ARBA00001966"/>
    </source>
</evidence>
<keyword evidence="9" id="KW-1185">Reference proteome</keyword>
<dbReference type="Gene3D" id="1.20.930.80">
    <property type="match status" value="1"/>
</dbReference>
<keyword evidence="3" id="KW-0639">Primosome</keyword>
<keyword evidence="2" id="KW-0004">4Fe-4S</keyword>
<dbReference type="GO" id="GO:0051539">
    <property type="term" value="F:4 iron, 4 sulfur cluster binding"/>
    <property type="evidence" value="ECO:0007669"/>
    <property type="project" value="UniProtKB-KW"/>
</dbReference>
<evidence type="ECO:0000256" key="6">
    <source>
        <dbReference type="ARBA" id="ARBA00023004"/>
    </source>
</evidence>
<dbReference type="PANTHER" id="PTHR10537:SF4">
    <property type="entry name" value="DNA PRIMASE LARGE SUBUNIT"/>
    <property type="match status" value="1"/>
</dbReference>